<dbReference type="STRING" id="1077972.ARGLB_029_00020"/>
<dbReference type="eggNOG" id="ENOG5031QH2">
    <property type="taxonomic scope" value="Bacteria"/>
</dbReference>
<keyword evidence="2" id="KW-1185">Reference proteome</keyword>
<name>H0QJC5_ARTG1</name>
<accession>H0QJC5</accession>
<evidence type="ECO:0008006" key="3">
    <source>
        <dbReference type="Google" id="ProtNLM"/>
    </source>
</evidence>
<dbReference type="OrthoDB" id="342114at2"/>
<comment type="caution">
    <text evidence="1">The sequence shown here is derived from an EMBL/GenBank/DDBJ whole genome shotgun (WGS) entry which is preliminary data.</text>
</comment>
<dbReference type="AlphaFoldDB" id="H0QJC5"/>
<dbReference type="RefSeq" id="WP_003799583.1">
    <property type="nucleotide sequence ID" value="NZ_BAEG01000029.1"/>
</dbReference>
<sequence length="183" mass="21116">MENGLYRLTAAPSASSWVESKGDQQDERPIPFLDFLVDDRPMRDLLDVPEDWEQPLYETTALRDDWRPKAVVDYLDRLLGVLPGDYEDGRVSLLICVVCGDLWCGAVSVELALSPQTVTWQKIGWQGDPEDVEPETLTEQSFTFDRDEYEQLLRGLREHYKKQALVPPPLRFLRRLFRRGSSS</sequence>
<dbReference type="Proteomes" id="UP000003828">
    <property type="component" value="Unassembled WGS sequence"/>
</dbReference>
<reference evidence="1 2" key="1">
    <citation type="submission" date="2011-12" db="EMBL/GenBank/DDBJ databases">
        <title>Whole genome shotgun sequence of Arthrobacter globiformis NBRC 12137.</title>
        <authorList>
            <person name="Miyazawa S."/>
            <person name="Hosoyama A."/>
            <person name="Tsuchikane K."/>
            <person name="Katsumata H."/>
            <person name="Yamazaki S."/>
            <person name="Fujita N."/>
        </authorList>
    </citation>
    <scope>NUCLEOTIDE SEQUENCE [LARGE SCALE GENOMIC DNA]</scope>
    <source>
        <strain evidence="1 2">NBRC 12137</strain>
    </source>
</reference>
<proteinExistence type="predicted"/>
<protein>
    <recommendedName>
        <fullName evidence="3">Oxidoreductase</fullName>
    </recommendedName>
</protein>
<dbReference type="EMBL" id="BAEG01000029">
    <property type="protein sequence ID" value="GAB12926.1"/>
    <property type="molecule type" value="Genomic_DNA"/>
</dbReference>
<evidence type="ECO:0000313" key="1">
    <source>
        <dbReference type="EMBL" id="GAB12926.1"/>
    </source>
</evidence>
<organism evidence="1 2">
    <name type="scientific">Arthrobacter globiformis (strain ATCC 8010 / DSM 20124 / JCM 1332 / NBRC 12137 / NCIMB 8907 / NRRL B-2979 / 168)</name>
    <dbReference type="NCBI Taxonomy" id="1077972"/>
    <lineage>
        <taxon>Bacteria</taxon>
        <taxon>Bacillati</taxon>
        <taxon>Actinomycetota</taxon>
        <taxon>Actinomycetes</taxon>
        <taxon>Micrococcales</taxon>
        <taxon>Micrococcaceae</taxon>
        <taxon>Arthrobacter</taxon>
    </lineage>
</organism>
<evidence type="ECO:0000313" key="2">
    <source>
        <dbReference type="Proteomes" id="UP000003828"/>
    </source>
</evidence>
<gene>
    <name evidence="1" type="ORF">ARGLB_029_00020</name>
</gene>